<dbReference type="InterPro" id="IPR014710">
    <property type="entry name" value="RmlC-like_jellyroll"/>
</dbReference>
<dbReference type="EMBL" id="CAJOBJ010312577">
    <property type="protein sequence ID" value="CAF5167638.1"/>
    <property type="molecule type" value="Genomic_DNA"/>
</dbReference>
<evidence type="ECO:0000313" key="4">
    <source>
        <dbReference type="EMBL" id="CAF1603449.1"/>
    </source>
</evidence>
<accession>A0A814Z7V3</accession>
<gene>
    <name evidence="5" type="ORF">BYL167_LOCUS45615</name>
    <name evidence="3" type="ORF">CJN711_LOCUS13882</name>
    <name evidence="6" type="ORF">GIL414_LOCUS66440</name>
    <name evidence="4" type="ORF">KQP761_LOCUS22551</name>
</gene>
<organism evidence="3 7">
    <name type="scientific">Rotaria magnacalcarata</name>
    <dbReference type="NCBI Taxonomy" id="392030"/>
    <lineage>
        <taxon>Eukaryota</taxon>
        <taxon>Metazoa</taxon>
        <taxon>Spiralia</taxon>
        <taxon>Gnathifera</taxon>
        <taxon>Rotifera</taxon>
        <taxon>Eurotatoria</taxon>
        <taxon>Bdelloidea</taxon>
        <taxon>Philodinida</taxon>
        <taxon>Philodinidae</taxon>
        <taxon>Rotaria</taxon>
    </lineage>
</organism>
<evidence type="ECO:0000313" key="5">
    <source>
        <dbReference type="EMBL" id="CAF4739288.1"/>
    </source>
</evidence>
<dbReference type="Proteomes" id="UP000663834">
    <property type="component" value="Unassembled WGS sequence"/>
</dbReference>
<sequence>MATNSSGGIDPSEFYNNPDRANRNQFKLDDVDLVKSGEIADLIKSVKIFKHLDDNKLLDLAENFEIEKFQSGAHIVEVGKKADCEAGVYQTRKNDQTLHEISTLSQFDYPGGSSCRLKGHRKRPETAIKRHKTALIFTLFRRNPSARFTGRFFARKRPSFLTLFSSFSELTENGAVF</sequence>
<evidence type="ECO:0000313" key="7">
    <source>
        <dbReference type="Proteomes" id="UP000663855"/>
    </source>
</evidence>
<evidence type="ECO:0000259" key="2">
    <source>
        <dbReference type="PROSITE" id="PS50042"/>
    </source>
</evidence>
<dbReference type="Proteomes" id="UP000681720">
    <property type="component" value="Unassembled WGS sequence"/>
</dbReference>
<dbReference type="EMBL" id="CAJNOV010006199">
    <property type="protein sequence ID" value="CAF1238741.1"/>
    <property type="molecule type" value="Genomic_DNA"/>
</dbReference>
<feature type="domain" description="Cyclic nucleotide-binding" evidence="2">
    <location>
        <begin position="48"/>
        <end position="83"/>
    </location>
</feature>
<evidence type="ECO:0000313" key="3">
    <source>
        <dbReference type="EMBL" id="CAF1238741.1"/>
    </source>
</evidence>
<name>A0A814Z7V3_9BILA</name>
<dbReference type="EMBL" id="CAJNOW010011814">
    <property type="protein sequence ID" value="CAF1603449.1"/>
    <property type="molecule type" value="Genomic_DNA"/>
</dbReference>
<evidence type="ECO:0000256" key="1">
    <source>
        <dbReference type="SAM" id="MobiDB-lite"/>
    </source>
</evidence>
<dbReference type="Gene3D" id="2.60.120.10">
    <property type="entry name" value="Jelly Rolls"/>
    <property type="match status" value="1"/>
</dbReference>
<feature type="region of interest" description="Disordered" evidence="1">
    <location>
        <begin position="1"/>
        <end position="21"/>
    </location>
</feature>
<dbReference type="PROSITE" id="PS50042">
    <property type="entry name" value="CNMP_BINDING_3"/>
    <property type="match status" value="1"/>
</dbReference>
<evidence type="ECO:0000313" key="6">
    <source>
        <dbReference type="EMBL" id="CAF5167638.1"/>
    </source>
</evidence>
<protein>
    <recommendedName>
        <fullName evidence="2">Cyclic nucleotide-binding domain-containing protein</fullName>
    </recommendedName>
</protein>
<dbReference type="Proteomes" id="UP000663855">
    <property type="component" value="Unassembled WGS sequence"/>
</dbReference>
<comment type="caution">
    <text evidence="3">The sequence shown here is derived from an EMBL/GenBank/DDBJ whole genome shotgun (WGS) entry which is preliminary data.</text>
</comment>
<dbReference type="SUPFAM" id="SSF51206">
    <property type="entry name" value="cAMP-binding domain-like"/>
    <property type="match status" value="1"/>
</dbReference>
<dbReference type="AlphaFoldDB" id="A0A814Z7V3"/>
<reference evidence="3" key="1">
    <citation type="submission" date="2021-02" db="EMBL/GenBank/DDBJ databases">
        <authorList>
            <person name="Nowell W R."/>
        </authorList>
    </citation>
    <scope>NUCLEOTIDE SEQUENCE</scope>
</reference>
<dbReference type="EMBL" id="CAJOBH010126985">
    <property type="protein sequence ID" value="CAF4739288.1"/>
    <property type="molecule type" value="Genomic_DNA"/>
</dbReference>
<dbReference type="Proteomes" id="UP000681967">
    <property type="component" value="Unassembled WGS sequence"/>
</dbReference>
<dbReference type="InterPro" id="IPR000595">
    <property type="entry name" value="cNMP-bd_dom"/>
</dbReference>
<dbReference type="InterPro" id="IPR018490">
    <property type="entry name" value="cNMP-bd_dom_sf"/>
</dbReference>
<proteinExistence type="predicted"/>